<feature type="domain" description="Endonuclease/exonuclease/phosphatase" evidence="11">
    <location>
        <begin position="66"/>
        <end position="319"/>
    </location>
</feature>
<keyword evidence="7" id="KW-0378">Hydrolase</keyword>
<dbReference type="GO" id="GO:0004518">
    <property type="term" value="F:nuclease activity"/>
    <property type="evidence" value="ECO:0007669"/>
    <property type="project" value="UniProtKB-KW"/>
</dbReference>
<keyword evidence="9" id="KW-0234">DNA repair</keyword>
<evidence type="ECO:0000256" key="4">
    <source>
        <dbReference type="ARBA" id="ARBA00022722"/>
    </source>
</evidence>
<evidence type="ECO:0000256" key="5">
    <source>
        <dbReference type="ARBA" id="ARBA00022723"/>
    </source>
</evidence>
<dbReference type="PANTHER" id="PTHR15822">
    <property type="entry name" value="TRAF AND TNF RECEPTOR-ASSOCIATED PROTEIN"/>
    <property type="match status" value="1"/>
</dbReference>
<dbReference type="GeneID" id="19173588"/>
<evidence type="ECO:0000313" key="12">
    <source>
        <dbReference type="EMBL" id="EXJ78343.1"/>
    </source>
</evidence>
<evidence type="ECO:0000256" key="2">
    <source>
        <dbReference type="ARBA" id="ARBA00001946"/>
    </source>
</evidence>
<dbReference type="EMBL" id="AMGY01000009">
    <property type="protein sequence ID" value="EXJ78343.1"/>
    <property type="molecule type" value="Genomic_DNA"/>
</dbReference>
<evidence type="ECO:0000256" key="7">
    <source>
        <dbReference type="ARBA" id="ARBA00022801"/>
    </source>
</evidence>
<keyword evidence="6" id="KW-0227">DNA damage</keyword>
<dbReference type="GO" id="GO:0006302">
    <property type="term" value="P:double-strand break repair"/>
    <property type="evidence" value="ECO:0007669"/>
    <property type="project" value="TreeGrafter"/>
</dbReference>
<dbReference type="GO" id="GO:0070260">
    <property type="term" value="F:5'-tyrosyl-DNA phosphodiesterase activity"/>
    <property type="evidence" value="ECO:0007669"/>
    <property type="project" value="TreeGrafter"/>
</dbReference>
<evidence type="ECO:0000256" key="6">
    <source>
        <dbReference type="ARBA" id="ARBA00022763"/>
    </source>
</evidence>
<dbReference type="Pfam" id="PF03372">
    <property type="entry name" value="Exo_endo_phos"/>
    <property type="match status" value="1"/>
</dbReference>
<evidence type="ECO:0000256" key="8">
    <source>
        <dbReference type="ARBA" id="ARBA00022842"/>
    </source>
</evidence>
<evidence type="ECO:0000256" key="3">
    <source>
        <dbReference type="ARBA" id="ARBA00004322"/>
    </source>
</evidence>
<dbReference type="OrthoDB" id="9975959at2759"/>
<keyword evidence="10" id="KW-0539">Nucleus</keyword>
<dbReference type="RefSeq" id="XP_007737788.1">
    <property type="nucleotide sequence ID" value="XM_007739598.1"/>
</dbReference>
<dbReference type="eggNOG" id="ENOG502S394">
    <property type="taxonomic scope" value="Eukaryota"/>
</dbReference>
<dbReference type="STRING" id="1182542.W9XDU6"/>
<comment type="cofactor">
    <cofactor evidence="2">
        <name>Mg(2+)</name>
        <dbReference type="ChEBI" id="CHEBI:18420"/>
    </cofactor>
</comment>
<dbReference type="AlphaFoldDB" id="W9XDU6"/>
<dbReference type="CDD" id="cd09080">
    <property type="entry name" value="TDP2"/>
    <property type="match status" value="1"/>
</dbReference>
<dbReference type="InterPro" id="IPR051547">
    <property type="entry name" value="TDP2-like"/>
</dbReference>
<organism evidence="12 13">
    <name type="scientific">Capronia epimyces CBS 606.96</name>
    <dbReference type="NCBI Taxonomy" id="1182542"/>
    <lineage>
        <taxon>Eukaryota</taxon>
        <taxon>Fungi</taxon>
        <taxon>Dikarya</taxon>
        <taxon>Ascomycota</taxon>
        <taxon>Pezizomycotina</taxon>
        <taxon>Eurotiomycetes</taxon>
        <taxon>Chaetothyriomycetidae</taxon>
        <taxon>Chaetothyriales</taxon>
        <taxon>Herpotrichiellaceae</taxon>
        <taxon>Capronia</taxon>
    </lineage>
</organism>
<dbReference type="PANTHER" id="PTHR15822:SF4">
    <property type="entry name" value="TYROSYL-DNA PHOSPHODIESTERASE 2"/>
    <property type="match status" value="1"/>
</dbReference>
<sequence>MDANFKRIIDFIQSKKKLSHPWKRQERYDQPYYSFSPQRASWQQTLPSKAPPTQTQTTASLRFTVLSWNIDFMLPFPDERMRAALRHLESQVQSASSPTIIMLQEMLQSDLTLIQAQPWVRDNYCMTDIDSKYWESGHYGTCTLIPKAWSIAAVFRVHYEATVMERDGLFVDLDFGRGLIVRNCNTHLESLVADPPRRPHQLATSAKFMHDPRVCGSVLGGDLNAIQDFDRSLHSDNDLQDAYLSLGGREDSDGGYTWGQMAAVSQRQMFGCSRMDKLFFCGKLKCETFERVGLGVEVDEDHVKKTLVEERGLERGYVTDHVGVKAEFSVVGQGSQENVKAVPETS</sequence>
<dbReference type="InterPro" id="IPR005135">
    <property type="entry name" value="Endo/exonuclease/phosphatase"/>
</dbReference>
<reference evidence="12 13" key="1">
    <citation type="submission" date="2013-03" db="EMBL/GenBank/DDBJ databases">
        <title>The Genome Sequence of Capronia epimyces CBS 606.96.</title>
        <authorList>
            <consortium name="The Broad Institute Genomics Platform"/>
            <person name="Cuomo C."/>
            <person name="de Hoog S."/>
            <person name="Gorbushina A."/>
            <person name="Walker B."/>
            <person name="Young S.K."/>
            <person name="Zeng Q."/>
            <person name="Gargeya S."/>
            <person name="Fitzgerald M."/>
            <person name="Haas B."/>
            <person name="Abouelleil A."/>
            <person name="Allen A.W."/>
            <person name="Alvarado L."/>
            <person name="Arachchi H.M."/>
            <person name="Berlin A.M."/>
            <person name="Chapman S.B."/>
            <person name="Gainer-Dewar J."/>
            <person name="Goldberg J."/>
            <person name="Griggs A."/>
            <person name="Gujja S."/>
            <person name="Hansen M."/>
            <person name="Howarth C."/>
            <person name="Imamovic A."/>
            <person name="Ireland A."/>
            <person name="Larimer J."/>
            <person name="McCowan C."/>
            <person name="Murphy C."/>
            <person name="Pearson M."/>
            <person name="Poon T.W."/>
            <person name="Priest M."/>
            <person name="Roberts A."/>
            <person name="Saif S."/>
            <person name="Shea T."/>
            <person name="Sisk P."/>
            <person name="Sykes S."/>
            <person name="Wortman J."/>
            <person name="Nusbaum C."/>
            <person name="Birren B."/>
        </authorList>
    </citation>
    <scope>NUCLEOTIDE SEQUENCE [LARGE SCALE GENOMIC DNA]</scope>
    <source>
        <strain evidence="12 13">CBS 606.96</strain>
    </source>
</reference>
<proteinExistence type="predicted"/>
<evidence type="ECO:0000256" key="9">
    <source>
        <dbReference type="ARBA" id="ARBA00023204"/>
    </source>
</evidence>
<evidence type="ECO:0000259" key="11">
    <source>
        <dbReference type="Pfam" id="PF03372"/>
    </source>
</evidence>
<evidence type="ECO:0000256" key="1">
    <source>
        <dbReference type="ARBA" id="ARBA00001936"/>
    </source>
</evidence>
<accession>W9XDU6</accession>
<protein>
    <recommendedName>
        <fullName evidence="11">Endonuclease/exonuclease/phosphatase domain-containing protein</fullName>
    </recommendedName>
</protein>
<comment type="cofactor">
    <cofactor evidence="1">
        <name>Mn(2+)</name>
        <dbReference type="ChEBI" id="CHEBI:29035"/>
    </cofactor>
</comment>
<keyword evidence="4" id="KW-0540">Nuclease</keyword>
<keyword evidence="13" id="KW-1185">Reference proteome</keyword>
<dbReference type="HOGENOM" id="CLU_042307_0_1_1"/>
<dbReference type="SUPFAM" id="SSF56219">
    <property type="entry name" value="DNase I-like"/>
    <property type="match status" value="1"/>
</dbReference>
<name>W9XDU6_9EURO</name>
<keyword evidence="8" id="KW-0460">Magnesium</keyword>
<comment type="caution">
    <text evidence="12">The sequence shown here is derived from an EMBL/GenBank/DDBJ whole genome shotgun (WGS) entry which is preliminary data.</text>
</comment>
<evidence type="ECO:0000313" key="13">
    <source>
        <dbReference type="Proteomes" id="UP000019478"/>
    </source>
</evidence>
<dbReference type="Gene3D" id="3.60.10.10">
    <property type="entry name" value="Endonuclease/exonuclease/phosphatase"/>
    <property type="match status" value="1"/>
</dbReference>
<keyword evidence="5" id="KW-0479">Metal-binding</keyword>
<dbReference type="Proteomes" id="UP000019478">
    <property type="component" value="Unassembled WGS sequence"/>
</dbReference>
<dbReference type="GO" id="GO:0005737">
    <property type="term" value="C:cytoplasm"/>
    <property type="evidence" value="ECO:0007669"/>
    <property type="project" value="TreeGrafter"/>
</dbReference>
<dbReference type="GO" id="GO:0046872">
    <property type="term" value="F:metal ion binding"/>
    <property type="evidence" value="ECO:0007669"/>
    <property type="project" value="UniProtKB-KW"/>
</dbReference>
<evidence type="ECO:0000256" key="10">
    <source>
        <dbReference type="ARBA" id="ARBA00023242"/>
    </source>
</evidence>
<dbReference type="InterPro" id="IPR036691">
    <property type="entry name" value="Endo/exonu/phosph_ase_sf"/>
</dbReference>
<gene>
    <name evidence="12" type="ORF">A1O3_09504</name>
</gene>
<comment type="subcellular location">
    <subcellularLocation>
        <location evidence="3">Nucleus</location>
        <location evidence="3">PML body</location>
    </subcellularLocation>
</comment>
<dbReference type="GO" id="GO:0003697">
    <property type="term" value="F:single-stranded DNA binding"/>
    <property type="evidence" value="ECO:0007669"/>
    <property type="project" value="TreeGrafter"/>
</dbReference>